<proteinExistence type="predicted"/>
<feature type="compositionally biased region" description="Low complexity" evidence="1">
    <location>
        <begin position="131"/>
        <end position="152"/>
    </location>
</feature>
<protein>
    <submittedName>
        <fullName evidence="2">Uncharacterized protein</fullName>
    </submittedName>
</protein>
<feature type="region of interest" description="Disordered" evidence="1">
    <location>
        <begin position="123"/>
        <end position="152"/>
    </location>
</feature>
<evidence type="ECO:0000313" key="2">
    <source>
        <dbReference type="EMBL" id="CCX12672.1"/>
    </source>
</evidence>
<keyword evidence="3" id="KW-1185">Reference proteome</keyword>
<evidence type="ECO:0000313" key="3">
    <source>
        <dbReference type="Proteomes" id="UP000018144"/>
    </source>
</evidence>
<evidence type="ECO:0000256" key="1">
    <source>
        <dbReference type="SAM" id="MobiDB-lite"/>
    </source>
</evidence>
<organism evidence="2 3">
    <name type="scientific">Pyronema omphalodes (strain CBS 100304)</name>
    <name type="common">Pyronema confluens</name>
    <dbReference type="NCBI Taxonomy" id="1076935"/>
    <lineage>
        <taxon>Eukaryota</taxon>
        <taxon>Fungi</taxon>
        <taxon>Dikarya</taxon>
        <taxon>Ascomycota</taxon>
        <taxon>Pezizomycotina</taxon>
        <taxon>Pezizomycetes</taxon>
        <taxon>Pezizales</taxon>
        <taxon>Pyronemataceae</taxon>
        <taxon>Pyronema</taxon>
    </lineage>
</organism>
<dbReference type="Proteomes" id="UP000018144">
    <property type="component" value="Unassembled WGS sequence"/>
</dbReference>
<accession>U4L7P3</accession>
<sequence>MEHLWGGNMNEDIVKYVENGLVKISKLYGLAKKTPGWKWVIARAAMTMTVLKRRTVQLERMSIKMGSRDSYCMVEDVEVAIEWAAMHHAQPLPESPTVEGLVRLGFKVVRGLVVPHSFPDDDNNANISDVPPTTASTSTIPIAASTTPTAMG</sequence>
<gene>
    <name evidence="2" type="ORF">PCON_12266</name>
</gene>
<reference evidence="2 3" key="1">
    <citation type="journal article" date="2013" name="PLoS Genet.">
        <title>The genome and development-dependent transcriptomes of Pyronema confluens: a window into fungal evolution.</title>
        <authorList>
            <person name="Traeger S."/>
            <person name="Altegoer F."/>
            <person name="Freitag M."/>
            <person name="Gabaldon T."/>
            <person name="Kempken F."/>
            <person name="Kumar A."/>
            <person name="Marcet-Houben M."/>
            <person name="Poggeler S."/>
            <person name="Stajich J.E."/>
            <person name="Nowrousian M."/>
        </authorList>
    </citation>
    <scope>NUCLEOTIDE SEQUENCE [LARGE SCALE GENOMIC DNA]</scope>
    <source>
        <strain evidence="3">CBS 100304</strain>
        <tissue evidence="2">Vegetative mycelium</tissue>
    </source>
</reference>
<dbReference type="EMBL" id="HF935723">
    <property type="protein sequence ID" value="CCX12672.1"/>
    <property type="molecule type" value="Genomic_DNA"/>
</dbReference>
<name>U4L7P3_PYROM</name>
<dbReference type="AlphaFoldDB" id="U4L7P3"/>